<dbReference type="VEuPathDB" id="AmoebaDB:EHI_130870"/>
<feature type="repeat" description="WD" evidence="5">
    <location>
        <begin position="386"/>
        <end position="419"/>
    </location>
</feature>
<dbReference type="InterPro" id="IPR036322">
    <property type="entry name" value="WD40_repeat_dom_sf"/>
</dbReference>
<dbReference type="SUPFAM" id="SSF50978">
    <property type="entry name" value="WD40 repeat-like"/>
    <property type="match status" value="1"/>
</dbReference>
<dbReference type="OMA" id="AWEPYHR"/>
<dbReference type="InterPro" id="IPR012972">
    <property type="entry name" value="NLE"/>
</dbReference>
<dbReference type="VEuPathDB" id="AmoebaDB:EHI7A_172020"/>
<name>A0A5K1UG18_ENTHI</name>
<accession>A0A5K1UG18</accession>
<feature type="repeat" description="WD" evidence="5">
    <location>
        <begin position="94"/>
        <end position="129"/>
    </location>
</feature>
<dbReference type="InterPro" id="IPR015943">
    <property type="entry name" value="WD40/YVTN_repeat-like_dom_sf"/>
</dbReference>
<dbReference type="PROSITE" id="PS50082">
    <property type="entry name" value="WD_REPEATS_2"/>
    <property type="match status" value="6"/>
</dbReference>
<feature type="domain" description="NLE" evidence="6">
    <location>
        <begin position="4"/>
        <end position="63"/>
    </location>
</feature>
<dbReference type="Gene3D" id="2.130.10.10">
    <property type="entry name" value="YVTN repeat-like/Quinoprotein amine dehydrogenase"/>
    <property type="match status" value="4"/>
</dbReference>
<dbReference type="PROSITE" id="PS50294">
    <property type="entry name" value="WD_REPEATS_REGION"/>
    <property type="match status" value="5"/>
</dbReference>
<feature type="repeat" description="WD" evidence="5">
    <location>
        <begin position="344"/>
        <end position="385"/>
    </location>
</feature>
<dbReference type="InterPro" id="IPR019775">
    <property type="entry name" value="WD40_repeat_CS"/>
</dbReference>
<dbReference type="PANTHER" id="PTHR19848:SF0">
    <property type="entry name" value="NOTCHLESS PROTEIN HOMOLOG 1"/>
    <property type="match status" value="1"/>
</dbReference>
<protein>
    <submittedName>
        <fullName evidence="7">WD domain containing protein</fullName>
    </submittedName>
</protein>
<reference evidence="7 8" key="1">
    <citation type="submission" date="2016-05" db="EMBL/GenBank/DDBJ databases">
        <title>First whole genome sequencing of Entamoeba histolytica HM1:IMSS-clone-6.</title>
        <authorList>
            <person name="Mukherjee Avik.K."/>
            <person name="Izumyama S."/>
            <person name="Nakada-Tsukui K."/>
            <person name="Nozaki T."/>
        </authorList>
    </citation>
    <scope>NUCLEOTIDE SEQUENCE [LARGE SCALE GENOMIC DNA]</scope>
    <source>
        <strain evidence="7 8">HM1:IMSS clone 6</strain>
    </source>
</reference>
<dbReference type="GO" id="GO:0005730">
    <property type="term" value="C:nucleolus"/>
    <property type="evidence" value="ECO:0007669"/>
    <property type="project" value="UniProtKB-SubCell"/>
</dbReference>
<feature type="repeat" description="WD" evidence="5">
    <location>
        <begin position="430"/>
        <end position="463"/>
    </location>
</feature>
<dbReference type="SMART" id="SM00320">
    <property type="entry name" value="WD40"/>
    <property type="match status" value="8"/>
</dbReference>
<dbReference type="PRINTS" id="PR00320">
    <property type="entry name" value="GPROTEINBRPT"/>
</dbReference>
<comment type="caution">
    <text evidence="7">The sequence shown here is derived from an EMBL/GenBank/DDBJ whole genome shotgun (WGS) entry which is preliminary data.</text>
</comment>
<evidence type="ECO:0000313" key="7">
    <source>
        <dbReference type="EMBL" id="GAT93434.1"/>
    </source>
</evidence>
<keyword evidence="2 5" id="KW-0853">WD repeat</keyword>
<dbReference type="CDD" id="cd00200">
    <property type="entry name" value="WD40"/>
    <property type="match status" value="1"/>
</dbReference>
<dbReference type="VEuPathDB" id="AmoebaDB:EHI5A_238880"/>
<dbReference type="PANTHER" id="PTHR19848">
    <property type="entry name" value="WD40 REPEAT PROTEIN"/>
    <property type="match status" value="1"/>
</dbReference>
<dbReference type="Proteomes" id="UP000078387">
    <property type="component" value="Unassembled WGS sequence"/>
</dbReference>
<evidence type="ECO:0000256" key="4">
    <source>
        <dbReference type="ARBA" id="ARBA00023242"/>
    </source>
</evidence>
<proteinExistence type="predicted"/>
<dbReference type="VEuPathDB" id="AmoebaDB:EHI8A_197330"/>
<comment type="subcellular location">
    <subcellularLocation>
        <location evidence="1">Nucleus</location>
        <location evidence="1">Nucleolus</location>
    </subcellularLocation>
</comment>
<sequence>MEHIQIRLINGELFNSEPSQVFEIPEETNTKELNALVNKLNKTEEEPFPYSFYTDGIQITDNIPNKGAEQVVTITYYPQAVFRCRPISRSTHTMTGHSNSILSCKFSQDSSKLGSCSGDHTVRVWDLNTCTPICTLKGHGDWVLNLDWHYGNKLLASGDKLGKVIVWELNENGTDGKQLWSYCHKNFISDIQWKPEVFGDSAIFASSSRDMSSKIYDARRGEVIRTLGGHTQGVTSVRWSGNENILYTSSRDRMINVYDMRQANPIHVLKGHSHWINGISTSTEYVLRQGGYDPLEKDKGIDGAKKRLDKIMGCGGGERLVSASDDGTLYMWVPLQSQKPVHRLVGHSSQVMSCKFSPDSRIIASTGCDKNMRIWDGFTGSCLHTYRGHVQTIYGCAWSPDSRMLVSASKDSTVKLWNVVPGCRKLMTNLPGHLDEVFSIDWSLDGSSVATASYDHTIKIWRY</sequence>
<keyword evidence="3" id="KW-0677">Repeat</keyword>
<feature type="repeat" description="WD" evidence="5">
    <location>
        <begin position="227"/>
        <end position="268"/>
    </location>
</feature>
<dbReference type="InterPro" id="IPR001680">
    <property type="entry name" value="WD40_rpt"/>
</dbReference>
<dbReference type="Pfam" id="PF00400">
    <property type="entry name" value="WD40"/>
    <property type="match status" value="6"/>
</dbReference>
<evidence type="ECO:0000256" key="1">
    <source>
        <dbReference type="ARBA" id="ARBA00004604"/>
    </source>
</evidence>
<evidence type="ECO:0000256" key="5">
    <source>
        <dbReference type="PROSITE-ProRule" id="PRU00221"/>
    </source>
</evidence>
<dbReference type="GO" id="GO:0000027">
    <property type="term" value="P:ribosomal large subunit assembly"/>
    <property type="evidence" value="ECO:0007669"/>
    <property type="project" value="TreeGrafter"/>
</dbReference>
<keyword evidence="4" id="KW-0539">Nucleus</keyword>
<gene>
    <name evidence="7" type="ORF">CL6EHI_130870</name>
</gene>
<dbReference type="Pfam" id="PF08154">
    <property type="entry name" value="NLE"/>
    <property type="match status" value="1"/>
</dbReference>
<evidence type="ECO:0000259" key="6">
    <source>
        <dbReference type="Pfam" id="PF08154"/>
    </source>
</evidence>
<feature type="repeat" description="WD" evidence="5">
    <location>
        <begin position="136"/>
        <end position="170"/>
    </location>
</feature>
<dbReference type="InterPro" id="IPR020472">
    <property type="entry name" value="WD40_PAC1"/>
</dbReference>
<evidence type="ECO:0000256" key="3">
    <source>
        <dbReference type="ARBA" id="ARBA00022737"/>
    </source>
</evidence>
<dbReference type="EMBL" id="BDEQ01000001">
    <property type="protein sequence ID" value="GAT93434.1"/>
    <property type="molecule type" value="Genomic_DNA"/>
</dbReference>
<dbReference type="VEuPathDB" id="AmoebaDB:KM1_271360"/>
<organism evidence="7 8">
    <name type="scientific">Entamoeba histolytica</name>
    <dbReference type="NCBI Taxonomy" id="5759"/>
    <lineage>
        <taxon>Eukaryota</taxon>
        <taxon>Amoebozoa</taxon>
        <taxon>Evosea</taxon>
        <taxon>Archamoebae</taxon>
        <taxon>Mastigamoebida</taxon>
        <taxon>Entamoebidae</taxon>
        <taxon>Entamoeba</taxon>
    </lineage>
</organism>
<evidence type="ECO:0000313" key="8">
    <source>
        <dbReference type="Proteomes" id="UP000078387"/>
    </source>
</evidence>
<dbReference type="PROSITE" id="PS00678">
    <property type="entry name" value="WD_REPEATS_1"/>
    <property type="match status" value="2"/>
</dbReference>
<dbReference type="AlphaFoldDB" id="A0A5K1UG18"/>
<evidence type="ECO:0000256" key="2">
    <source>
        <dbReference type="ARBA" id="ARBA00022574"/>
    </source>
</evidence>